<feature type="transmembrane region" description="Helical" evidence="14">
    <location>
        <begin position="362"/>
        <end position="379"/>
    </location>
</feature>
<dbReference type="GO" id="GO:0006488">
    <property type="term" value="P:dolichol-linked oligosaccharide biosynthetic process"/>
    <property type="evidence" value="ECO:0007669"/>
    <property type="project" value="UniProtKB-UniRule"/>
</dbReference>
<dbReference type="Pfam" id="PF04922">
    <property type="entry name" value="DIE2_ALG10"/>
    <property type="match status" value="1"/>
</dbReference>
<dbReference type="OrthoDB" id="4769at2759"/>
<evidence type="ECO:0000256" key="6">
    <source>
        <dbReference type="ARBA" id="ARBA00022676"/>
    </source>
</evidence>
<dbReference type="PANTHER" id="PTHR12989">
    <property type="entry name" value="ALPHA-1,2-GLUCOSYLTRANSFERASE ALG10"/>
    <property type="match status" value="1"/>
</dbReference>
<comment type="pathway">
    <text evidence="2">Protein modification; protein glycosylation.</text>
</comment>
<evidence type="ECO:0000313" key="16">
    <source>
        <dbReference type="Proteomes" id="UP000253472"/>
    </source>
</evidence>
<gene>
    <name evidence="15" type="primary">ALG10_0</name>
    <name evidence="15" type="ORF">Cantr_00166</name>
</gene>
<comment type="similarity">
    <text evidence="3 14">Belongs to the ALG10 glucosyltransferase family.</text>
</comment>
<accession>A0A367YHN1</accession>
<dbReference type="Proteomes" id="UP000253472">
    <property type="component" value="Unassembled WGS sequence"/>
</dbReference>
<name>A0A367YHN1_9ASCO</name>
<comment type="function">
    <text evidence="12">Dol-P-Glc:Glc(2)Man(9)GlcNAc(2)-PP-Dol alpha-1,2-glucosyltransferase that operates in the biosynthetic pathway of dolichol-linked oligosaccharides, the glycan precursors employed in protein asparagine (N)-glycosylation. The assembly of dolichol-linked oligosaccharides begins on the cytosolic side of the endoplasmic reticulum membrane and finishes in its lumen. The sequential addition of sugars to dolichol pyrophosphate produces dolichol-linked oligosaccharides containing fourteen sugars, including two GlcNAcs, nine mannoses and three glucoses. Once assembled, the oligosaccharide is transferred from the lipid to nascent proteins by oligosaccharyltransferases. In the lumen of the endoplasmic reticulum, adds the third and last glucose residue from dolichyl phosphate glucose (Dol-P-Glc) onto the lipid-linked oligosaccharide intermediate Glc(2)Man(9)GlcNAc(2)-PP-Dol to produce Glc(3)Man(9)GlcNAc(2)-PP-Dol.</text>
</comment>
<evidence type="ECO:0000256" key="4">
    <source>
        <dbReference type="ARBA" id="ARBA00011967"/>
    </source>
</evidence>
<evidence type="ECO:0000256" key="2">
    <source>
        <dbReference type="ARBA" id="ARBA00004922"/>
    </source>
</evidence>
<evidence type="ECO:0000313" key="15">
    <source>
        <dbReference type="EMBL" id="RCK64531.1"/>
    </source>
</evidence>
<dbReference type="UniPathway" id="UPA00378"/>
<evidence type="ECO:0000256" key="7">
    <source>
        <dbReference type="ARBA" id="ARBA00022679"/>
    </source>
</evidence>
<keyword evidence="9" id="KW-0256">Endoplasmic reticulum</keyword>
<evidence type="ECO:0000256" key="11">
    <source>
        <dbReference type="ARBA" id="ARBA00023136"/>
    </source>
</evidence>
<dbReference type="GO" id="GO:0005789">
    <property type="term" value="C:endoplasmic reticulum membrane"/>
    <property type="evidence" value="ECO:0007669"/>
    <property type="project" value="UniProtKB-SubCell"/>
</dbReference>
<evidence type="ECO:0000256" key="3">
    <source>
        <dbReference type="ARBA" id="ARBA00010600"/>
    </source>
</evidence>
<feature type="transmembrane region" description="Helical" evidence="14">
    <location>
        <begin position="136"/>
        <end position="159"/>
    </location>
</feature>
<keyword evidence="11 14" id="KW-0472">Membrane</keyword>
<feature type="transmembrane region" description="Helical" evidence="14">
    <location>
        <begin position="293"/>
        <end position="317"/>
    </location>
</feature>
<evidence type="ECO:0000256" key="12">
    <source>
        <dbReference type="ARBA" id="ARBA00044727"/>
    </source>
</evidence>
<keyword evidence="10 14" id="KW-1133">Transmembrane helix</keyword>
<comment type="catalytic activity">
    <reaction evidence="13">
        <text>an alpha-D-Glc-(1-&gt;3)-alpha-D-Glc-(1-&gt;3)-alpha-D-Man-(1-&gt;2)-alpha-D-Man-(1-&gt;2)-alpha-D-Man-(1-&gt;3)-[alpha-D-Man-(1-&gt;2)-alpha-D-Man-(1-&gt;3)-[alpha-D-Man-(1-&gt;2)-alpha-D-Man-(1-&gt;6)]-alpha-D-Man-(1-&gt;6)]-beta-D-Man-(1-&gt;4)-beta-D-GlcNAc-(1-&gt;4)-alpha-D-GlcNAc-diphospho-di-trans,poly-cis-dolichol + a di-trans,poly-cis-dolichyl beta-D-glucosyl phosphate = a alpha-D-Glc-(1-&gt;2)-alpha-D-Glc-(1-&gt;3)-alpha-D-Glc-(1-&gt;3)-alpha-D-Man-(1-&gt;2)-alpha-D-Man-(1-&gt;2)-alpha-D-Man-(1-&gt;3)-[alpha-D-Man-(1-&gt;2)-alpha-D-Man-(1-&gt;3)-[alpha-D-Man-(1-&gt;2)-alpha-D-Man-(1-&gt;6)]-alpha-D-Man-(1-&gt;6)]-beta-D-Man-(1-&gt;4)-beta-D-GlcNAc-(1-&gt;4)-alpha-D-GlcNAc-diphospho-di-trans,poly-cis-dolichol + a di-trans,poly-cis-dolichyl phosphate + H(+)</text>
        <dbReference type="Rhea" id="RHEA:29543"/>
        <dbReference type="Rhea" id="RHEA-COMP:19498"/>
        <dbReference type="Rhea" id="RHEA-COMP:19502"/>
        <dbReference type="Rhea" id="RHEA-COMP:19512"/>
        <dbReference type="Rhea" id="RHEA-COMP:19522"/>
        <dbReference type="ChEBI" id="CHEBI:15378"/>
        <dbReference type="ChEBI" id="CHEBI:57525"/>
        <dbReference type="ChEBI" id="CHEBI:57683"/>
        <dbReference type="ChEBI" id="CHEBI:132522"/>
        <dbReference type="ChEBI" id="CHEBI:132523"/>
        <dbReference type="EC" id="2.4.1.256"/>
    </reaction>
    <physiologicalReaction direction="left-to-right" evidence="13">
        <dbReference type="Rhea" id="RHEA:29544"/>
    </physiologicalReaction>
</comment>
<keyword evidence="6 14" id="KW-0328">Glycosyltransferase</keyword>
<dbReference type="PIRSF" id="PIRSF028810">
    <property type="entry name" value="Alpha1_2_glucosyltferase_Alg10"/>
    <property type="match status" value="1"/>
</dbReference>
<comment type="subcellular location">
    <subcellularLocation>
        <location evidence="1">Endoplasmic reticulum membrane</location>
        <topology evidence="1">Multi-pass membrane protein</topology>
    </subcellularLocation>
</comment>
<dbReference type="GO" id="GO:0106073">
    <property type="term" value="F:dolichyl pyrophosphate Glc2Man9GlcNAc2 alpha-1,2-glucosyltransferase activity"/>
    <property type="evidence" value="ECO:0007669"/>
    <property type="project" value="UniProtKB-UniRule"/>
</dbReference>
<keyword evidence="7 15" id="KW-0808">Transferase</keyword>
<keyword evidence="8 14" id="KW-0812">Transmembrane</keyword>
<sequence length="425" mass="48759">MPLVVPTNVFPVSKYACITLFVGFSLFVFQKVKEIVPEPYIDEIFHLRQCQTYCEYKFTQWDDKITTPPGLYIIGFIYSKLIELVTGYPACLDSNVLRSVNLIGGLVVLPLVLCVFKKYNPNQFWSINIISQPLMFTYYFLFYTDVWSTILIVLALALVNNKRAQHPLWSALVGFCSLWFRQTNILWICFIAVVYIDKQVINTTGAVDRIVKFINTALKNWFNLTGYVLNAVLFVAFLEVNGGITLGDSGNHEIKIHLVQLFYCTSFIAFFGLFSGTLSSIKGYATFITHNLVVSAGLFGVVFLAVKYTTIVHPFLLADNRHFAFYIYRRIIKRLPPVLMAIPHHFSSFTIGHLWKGSFMTCLAYVVALVGTLVPSPLFEPRYYLTPVVIFNLFIEHNNNVLEFLWLNSINVICFYVFSKKQIIW</sequence>
<dbReference type="EC" id="2.4.1.256" evidence="4 14"/>
<evidence type="ECO:0000256" key="1">
    <source>
        <dbReference type="ARBA" id="ARBA00004477"/>
    </source>
</evidence>
<feature type="transmembrane region" description="Helical" evidence="14">
    <location>
        <begin position="171"/>
        <end position="196"/>
    </location>
</feature>
<protein>
    <recommendedName>
        <fullName evidence="5 14">Dol-P-Glc:Glc(2)Man(9)GlcNAc(2)-PP-Dol alpha-1,2-glucosyltransferase</fullName>
        <ecNumber evidence="4 14">2.4.1.256</ecNumber>
    </recommendedName>
</protein>
<dbReference type="EMBL" id="QLNQ01000022">
    <property type="protein sequence ID" value="RCK64531.1"/>
    <property type="molecule type" value="Genomic_DNA"/>
</dbReference>
<feature type="transmembrane region" description="Helical" evidence="14">
    <location>
        <begin position="70"/>
        <end position="90"/>
    </location>
</feature>
<evidence type="ECO:0000256" key="10">
    <source>
        <dbReference type="ARBA" id="ARBA00022989"/>
    </source>
</evidence>
<evidence type="ECO:0000256" key="14">
    <source>
        <dbReference type="PIRNR" id="PIRNR028810"/>
    </source>
</evidence>
<reference evidence="15 16" key="1">
    <citation type="submission" date="2018-06" db="EMBL/GenBank/DDBJ databases">
        <title>Whole genome sequencing of Candida tropicalis (genome annotated by CSBL at Korea University).</title>
        <authorList>
            <person name="Ahn J."/>
        </authorList>
    </citation>
    <scope>NUCLEOTIDE SEQUENCE [LARGE SCALE GENOMIC DNA]</scope>
    <source>
        <strain evidence="15 16">ATCC 20962</strain>
    </source>
</reference>
<feature type="transmembrane region" description="Helical" evidence="14">
    <location>
        <begin position="12"/>
        <end position="29"/>
    </location>
</feature>
<organism evidence="15 16">
    <name type="scientific">Candida viswanathii</name>
    <dbReference type="NCBI Taxonomy" id="5486"/>
    <lineage>
        <taxon>Eukaryota</taxon>
        <taxon>Fungi</taxon>
        <taxon>Dikarya</taxon>
        <taxon>Ascomycota</taxon>
        <taxon>Saccharomycotina</taxon>
        <taxon>Pichiomycetes</taxon>
        <taxon>Debaryomycetaceae</taxon>
        <taxon>Candida/Lodderomyces clade</taxon>
        <taxon>Candida</taxon>
    </lineage>
</organism>
<comment type="caution">
    <text evidence="14">Lacks conserved residue(s) required for the propagation of feature annotation.</text>
</comment>
<proteinExistence type="inferred from homology"/>
<comment type="caution">
    <text evidence="15">The sequence shown here is derived from an EMBL/GenBank/DDBJ whole genome shotgun (WGS) entry which is preliminary data.</text>
</comment>
<feature type="transmembrane region" description="Helical" evidence="14">
    <location>
        <begin position="258"/>
        <end position="281"/>
    </location>
</feature>
<feature type="transmembrane region" description="Helical" evidence="14">
    <location>
        <begin position="217"/>
        <end position="238"/>
    </location>
</feature>
<evidence type="ECO:0000256" key="13">
    <source>
        <dbReference type="ARBA" id="ARBA00048064"/>
    </source>
</evidence>
<dbReference type="InterPro" id="IPR016900">
    <property type="entry name" value="Alg10"/>
</dbReference>
<keyword evidence="16" id="KW-1185">Reference proteome</keyword>
<dbReference type="STRING" id="5486.A0A367YHN1"/>
<evidence type="ECO:0000256" key="5">
    <source>
        <dbReference type="ARBA" id="ARBA00018512"/>
    </source>
</evidence>
<evidence type="ECO:0000256" key="9">
    <source>
        <dbReference type="ARBA" id="ARBA00022824"/>
    </source>
</evidence>
<dbReference type="PANTHER" id="PTHR12989:SF10">
    <property type="entry name" value="DOL-P-GLC:GLC(2)MAN(9)GLCNAC(2)-PP-DOL ALPHA-1,2-GLUCOSYLTRANSFERASE-RELATED"/>
    <property type="match status" value="1"/>
</dbReference>
<dbReference type="AlphaFoldDB" id="A0A367YHN1"/>
<feature type="transmembrane region" description="Helical" evidence="14">
    <location>
        <begin position="96"/>
        <end position="116"/>
    </location>
</feature>
<evidence type="ECO:0000256" key="8">
    <source>
        <dbReference type="ARBA" id="ARBA00022692"/>
    </source>
</evidence>